<dbReference type="OMA" id="VTHEREP"/>
<proteinExistence type="inferred from homology"/>
<dbReference type="PANTHER" id="PTHR12176">
    <property type="entry name" value="SAM-DEPENDENT METHYLTRANSFERASE SUPERFAMILY PROTEIN"/>
    <property type="match status" value="1"/>
</dbReference>
<feature type="region of interest" description="Disordered" evidence="5">
    <location>
        <begin position="541"/>
        <end position="586"/>
    </location>
</feature>
<feature type="compositionally biased region" description="Low complexity" evidence="5">
    <location>
        <begin position="743"/>
        <end position="754"/>
    </location>
</feature>
<dbReference type="AlphaFoldDB" id="A0A0G4FMH3"/>
<dbReference type="PhylomeDB" id="A0A0G4FMH3"/>
<dbReference type="EMBL" id="CDMY01000464">
    <property type="protein sequence ID" value="CEM15041.1"/>
    <property type="molecule type" value="Genomic_DNA"/>
</dbReference>
<comment type="similarity">
    <text evidence="1">Belongs to the methyltransferase superfamily.</text>
</comment>
<evidence type="ECO:0000313" key="7">
    <source>
        <dbReference type="EMBL" id="CEM15041.1"/>
    </source>
</evidence>
<protein>
    <recommendedName>
        <fullName evidence="6">Methyltransferase type 11 domain-containing protein</fullName>
    </recommendedName>
</protein>
<dbReference type="InParanoid" id="A0A0G4FMH3"/>
<dbReference type="InterPro" id="IPR013216">
    <property type="entry name" value="Methyltransf_11"/>
</dbReference>
<evidence type="ECO:0000256" key="5">
    <source>
        <dbReference type="SAM" id="MobiDB-lite"/>
    </source>
</evidence>
<feature type="compositionally biased region" description="Basic residues" evidence="5">
    <location>
        <begin position="550"/>
        <end position="565"/>
    </location>
</feature>
<keyword evidence="4" id="KW-0511">Multifunctional enzyme</keyword>
<keyword evidence="2" id="KW-0489">Methyltransferase</keyword>
<feature type="compositionally biased region" description="Low complexity" evidence="5">
    <location>
        <begin position="566"/>
        <end position="575"/>
    </location>
</feature>
<feature type="compositionally biased region" description="Acidic residues" evidence="5">
    <location>
        <begin position="934"/>
        <end position="945"/>
    </location>
</feature>
<accession>A0A0G4FMH3</accession>
<dbReference type="Proteomes" id="UP000041254">
    <property type="component" value="Unassembled WGS sequence"/>
</dbReference>
<dbReference type="GO" id="GO:0008757">
    <property type="term" value="F:S-adenosylmethionine-dependent methyltransferase activity"/>
    <property type="evidence" value="ECO:0007669"/>
    <property type="project" value="InterPro"/>
</dbReference>
<dbReference type="VEuPathDB" id="CryptoDB:Vbra_9348"/>
<dbReference type="OrthoDB" id="411785at2759"/>
<dbReference type="InterPro" id="IPR051419">
    <property type="entry name" value="Lys/N-term_MeTrsfase_sf"/>
</dbReference>
<sequence>MELLPSELQQFRQRSFWDRFFLRRGRKAFEWYGEYRDIRAILRGLGDEGSGPHAPPSSLFVLNVGCGNSELSGQMFDDGYLNIWNVDFSDLVLKAMRAKSVSSAGLEWCCMDMTRTAFRQGLFDLVIDKGALDAFLTGEGVDLRREATRFLDEMWRLLCDGGHYVCITLAQDYIIKELVRYFFSRRVGVRCHPFSISDAATTHTSSARHQRGDIPSAERQARLQPFMLIFQKMPQTASGNDKSVKVAKCAIYPESMAAEQQHQNGEGPAGKDGPESAMEPLQDTSIFELPKHVLEINKHRVWKETIATYRPGQYEVINLIPPRTAAAGGSSSSSSAPNKPPPATAAAARQSDGGGGEVYDISAKYHIAVFDNPQHSMKRKNTSAVIIVPRGRENEWMFSTPEGSQELASQVYVKRLLVTTFGMCDSSHHTPSMDDVKAELQPFFRELVLPSTSEEAPKIMTLGSETDTSTPVAEVMSKHAGRILVRDVRIEPEGTKRYRSRREANAAQPAMSWKSFARQMVFACNPGTVQSEVLYEVWTKTDDEPSARRTSPKRRGGRGSRKKKSSQPQPQPSEEPQVDDATTDAPQPFRFNFLHPTCRYHEAIIVGLACLPPSWLLELNASPASSPSSLLDDPTAPSSAFTANEQPRLRVTILGLGAGILASTLSALCSYWGWGVHIIGVDNDEKVLQMAKQHFGFEGMPMKSPEENIAEASHLASQTVQAVMQKVLTKDTDGHTNTGNDSAAEPAEAAAAQEKPADPPAPANRVEYMIGDALAMVSTSELSRVCPALQHIIIVDINTNQPDSHLTCPPSEVLQPVFLQQLASRLLPGGLLAINLVTRSVTARQNAHRSLCAVFPHVVQFRVPEDINEVLLCQTDHQGSEGPSAASPQRRKGSRKGVGSEGDDIRVTSGDALYNRMKLLLPKRRAGPTVAAGEEGEGGGDNDGAAAEEDVCIDWLDASVWRGRFRVLSCGDNEELGS</sequence>
<feature type="domain" description="Methyltransferase type 11" evidence="6">
    <location>
        <begin position="62"/>
        <end position="166"/>
    </location>
</feature>
<name>A0A0G4FMH3_VITBC</name>
<evidence type="ECO:0000256" key="1">
    <source>
        <dbReference type="ARBA" id="ARBA00008361"/>
    </source>
</evidence>
<dbReference type="SUPFAM" id="SSF53335">
    <property type="entry name" value="S-adenosyl-L-methionine-dependent methyltransferases"/>
    <property type="match status" value="2"/>
</dbReference>
<dbReference type="GO" id="GO:0032259">
    <property type="term" value="P:methylation"/>
    <property type="evidence" value="ECO:0007669"/>
    <property type="project" value="UniProtKB-KW"/>
</dbReference>
<dbReference type="InterPro" id="IPR029063">
    <property type="entry name" value="SAM-dependent_MTases_sf"/>
</dbReference>
<organism evidence="7 8">
    <name type="scientific">Vitrella brassicaformis (strain CCMP3155)</name>
    <dbReference type="NCBI Taxonomy" id="1169540"/>
    <lineage>
        <taxon>Eukaryota</taxon>
        <taxon>Sar</taxon>
        <taxon>Alveolata</taxon>
        <taxon>Colpodellida</taxon>
        <taxon>Vitrellaceae</taxon>
        <taxon>Vitrella</taxon>
    </lineage>
</organism>
<evidence type="ECO:0000259" key="6">
    <source>
        <dbReference type="Pfam" id="PF08241"/>
    </source>
</evidence>
<evidence type="ECO:0000313" key="8">
    <source>
        <dbReference type="Proteomes" id="UP000041254"/>
    </source>
</evidence>
<reference evidence="7 8" key="1">
    <citation type="submission" date="2014-11" db="EMBL/GenBank/DDBJ databases">
        <authorList>
            <person name="Zhu J."/>
            <person name="Qi W."/>
            <person name="Song R."/>
        </authorList>
    </citation>
    <scope>NUCLEOTIDE SEQUENCE [LARGE SCALE GENOMIC DNA]</scope>
</reference>
<dbReference type="PANTHER" id="PTHR12176:SF78">
    <property type="entry name" value="EEF1A LYSINE AND N-TERMINAL METHYLTRANSFERASE"/>
    <property type="match status" value="1"/>
</dbReference>
<feature type="region of interest" description="Disordered" evidence="5">
    <location>
        <begin position="877"/>
        <end position="904"/>
    </location>
</feature>
<evidence type="ECO:0000256" key="3">
    <source>
        <dbReference type="ARBA" id="ARBA00022679"/>
    </source>
</evidence>
<feature type="region of interest" description="Disordered" evidence="5">
    <location>
        <begin position="325"/>
        <end position="355"/>
    </location>
</feature>
<dbReference type="Gene3D" id="3.40.50.150">
    <property type="entry name" value="Vaccinia Virus protein VP39"/>
    <property type="match status" value="2"/>
</dbReference>
<dbReference type="Pfam" id="PF08241">
    <property type="entry name" value="Methyltransf_11"/>
    <property type="match status" value="1"/>
</dbReference>
<keyword evidence="3" id="KW-0808">Transferase</keyword>
<feature type="compositionally biased region" description="Low complexity" evidence="5">
    <location>
        <begin position="325"/>
        <end position="337"/>
    </location>
</feature>
<feature type="region of interest" description="Disordered" evidence="5">
    <location>
        <begin position="731"/>
        <end position="764"/>
    </location>
</feature>
<feature type="region of interest" description="Disordered" evidence="5">
    <location>
        <begin position="258"/>
        <end position="278"/>
    </location>
</feature>
<keyword evidence="8" id="KW-1185">Reference proteome</keyword>
<evidence type="ECO:0000256" key="2">
    <source>
        <dbReference type="ARBA" id="ARBA00022603"/>
    </source>
</evidence>
<dbReference type="STRING" id="1169540.A0A0G4FMH3"/>
<gene>
    <name evidence="7" type="ORF">Vbra_9348</name>
</gene>
<feature type="region of interest" description="Disordered" evidence="5">
    <location>
        <begin position="925"/>
        <end position="945"/>
    </location>
</feature>
<evidence type="ECO:0000256" key="4">
    <source>
        <dbReference type="ARBA" id="ARBA00023268"/>
    </source>
</evidence>